<evidence type="ECO:0000313" key="4">
    <source>
        <dbReference type="Proteomes" id="UP000319894"/>
    </source>
</evidence>
<dbReference type="Pfam" id="PF03479">
    <property type="entry name" value="PCC"/>
    <property type="match status" value="1"/>
</dbReference>
<evidence type="ECO:0000256" key="1">
    <source>
        <dbReference type="SAM" id="MobiDB-lite"/>
    </source>
</evidence>
<dbReference type="GO" id="GO:0003677">
    <property type="term" value="F:DNA binding"/>
    <property type="evidence" value="ECO:0007669"/>
    <property type="project" value="UniProtKB-KW"/>
</dbReference>
<name>A0A554MYZ9_9EURY</name>
<dbReference type="InterPro" id="IPR005175">
    <property type="entry name" value="PPC_dom"/>
</dbReference>
<dbReference type="SUPFAM" id="SSF117856">
    <property type="entry name" value="AF0104/ALDC/Ptd012-like"/>
    <property type="match status" value="1"/>
</dbReference>
<dbReference type="InterPro" id="IPR025707">
    <property type="entry name" value="DNA_bp_PD1"/>
</dbReference>
<comment type="caution">
    <text evidence="3">The sequence shown here is derived from an EMBL/GenBank/DDBJ whole genome shotgun (WGS) entry which is preliminary data.</text>
</comment>
<dbReference type="RefSeq" id="WP_144262678.1">
    <property type="nucleotide sequence ID" value="NZ_QMDX01000009.1"/>
</dbReference>
<feature type="domain" description="PPC" evidence="2">
    <location>
        <begin position="6"/>
        <end position="156"/>
    </location>
</feature>
<accession>A0A554MYZ9</accession>
<proteinExistence type="predicted"/>
<organism evidence="3 4">
    <name type="scientific">Haloglomus irregulare</name>
    <dbReference type="NCBI Taxonomy" id="2234134"/>
    <lineage>
        <taxon>Archaea</taxon>
        <taxon>Methanobacteriati</taxon>
        <taxon>Methanobacteriota</taxon>
        <taxon>Stenosarchaea group</taxon>
        <taxon>Halobacteria</taxon>
        <taxon>Halobacteriales</taxon>
        <taxon>Natronomonadaceae</taxon>
        <taxon>Haloglomus</taxon>
    </lineage>
</organism>
<keyword evidence="3" id="KW-0238">DNA-binding</keyword>
<dbReference type="Gene3D" id="3.30.1330.80">
    <property type="entry name" value="Hypothetical protein, similar to alpha- acetolactate decarboxylase, domain 2"/>
    <property type="match status" value="1"/>
</dbReference>
<keyword evidence="4" id="KW-1185">Reference proteome</keyword>
<dbReference type="PROSITE" id="PS51742">
    <property type="entry name" value="PPC"/>
    <property type="match status" value="1"/>
</dbReference>
<reference evidence="3 4" key="1">
    <citation type="submission" date="2018-06" db="EMBL/GenBank/DDBJ databases">
        <title>Natronomonas sp. F16-60 a new haloarchaeon isolated from a solar saltern of Isla Cristina, Huelva, Spain.</title>
        <authorList>
            <person name="Duran-Viseras A."/>
            <person name="Sanchez-Porro C."/>
            <person name="Ventosa A."/>
        </authorList>
    </citation>
    <scope>NUCLEOTIDE SEQUENCE [LARGE SCALE GENOMIC DNA]</scope>
    <source>
        <strain evidence="3 4">F16-60</strain>
    </source>
</reference>
<protein>
    <submittedName>
        <fullName evidence="3">DNA-binding protein</fullName>
    </submittedName>
</protein>
<dbReference type="EMBL" id="QMDX01000009">
    <property type="protein sequence ID" value="TSD09990.1"/>
    <property type="molecule type" value="Genomic_DNA"/>
</dbReference>
<dbReference type="OrthoDB" id="371648at2157"/>
<dbReference type="PANTHER" id="PTHR34988">
    <property type="entry name" value="PROTEIN, PUTATIVE-RELATED"/>
    <property type="match status" value="1"/>
</dbReference>
<evidence type="ECO:0000313" key="3">
    <source>
        <dbReference type="EMBL" id="TSD09990.1"/>
    </source>
</evidence>
<dbReference type="InParanoid" id="A0A554MYZ9"/>
<feature type="region of interest" description="Disordered" evidence="1">
    <location>
        <begin position="81"/>
        <end position="100"/>
    </location>
</feature>
<sequence length="156" mass="17642">MDYREVEGAREYVARLDHGRDWRAQIEAFADEEDIDAAFFVGLGAVQDAELYFYDQDTQEYYPERFDEPLEVASCTGNVSWLDGEGRSPSGSRTQSGDGERFAHTHMVLSREDGSCVAGHLNEATTFAGELYVREFDTELVREHDGTTDLDLWGNL</sequence>
<dbReference type="CDD" id="cd11378">
    <property type="entry name" value="DUF296"/>
    <property type="match status" value="1"/>
</dbReference>
<dbReference type="PIRSF" id="PIRSF016702">
    <property type="entry name" value="DNA_bp_PD1"/>
    <property type="match status" value="1"/>
</dbReference>
<dbReference type="AlphaFoldDB" id="A0A554MYZ9"/>
<evidence type="ECO:0000259" key="2">
    <source>
        <dbReference type="PROSITE" id="PS51742"/>
    </source>
</evidence>
<gene>
    <name evidence="3" type="ORF">DP107_13460</name>
</gene>
<dbReference type="Proteomes" id="UP000319894">
    <property type="component" value="Unassembled WGS sequence"/>
</dbReference>
<dbReference type="PANTHER" id="PTHR34988:SF1">
    <property type="entry name" value="DNA-BINDING PROTEIN"/>
    <property type="match status" value="1"/>
</dbReference>